<protein>
    <submittedName>
        <fullName evidence="2">Uncharacterized protein</fullName>
    </submittedName>
</protein>
<organism evidence="2 3">
    <name type="scientific">Acinetobacter indicus</name>
    <dbReference type="NCBI Taxonomy" id="756892"/>
    <lineage>
        <taxon>Bacteria</taxon>
        <taxon>Pseudomonadati</taxon>
        <taxon>Pseudomonadota</taxon>
        <taxon>Gammaproteobacteria</taxon>
        <taxon>Moraxellales</taxon>
        <taxon>Moraxellaceae</taxon>
        <taxon>Acinetobacter</taxon>
    </lineage>
</organism>
<feature type="coiled-coil region" evidence="1">
    <location>
        <begin position="21"/>
        <end position="48"/>
    </location>
</feature>
<evidence type="ECO:0000313" key="2">
    <source>
        <dbReference type="EMBL" id="QOW41803.1"/>
    </source>
</evidence>
<dbReference type="RefSeq" id="WP_194088147.1">
    <property type="nucleotide sequence ID" value="NZ_CP048654.1"/>
</dbReference>
<evidence type="ECO:0000313" key="3">
    <source>
        <dbReference type="Proteomes" id="UP000593812"/>
    </source>
</evidence>
<name>A0A7S6VN58_9GAMM</name>
<sequence length="73" mass="8107">MSTSLENSIFGQALKAGLQASENKSKNLSSIEEVIERLKVEISLATDNKISIQYKSPTKRNLNRTGFVGDFFI</sequence>
<proteinExistence type="predicted"/>
<dbReference type="AlphaFoldDB" id="A0A7S6VN58"/>
<dbReference type="Proteomes" id="UP000593812">
    <property type="component" value="Chromosome"/>
</dbReference>
<keyword evidence="1" id="KW-0175">Coiled coil</keyword>
<reference evidence="2 3" key="1">
    <citation type="submission" date="2020-02" db="EMBL/GenBank/DDBJ databases">
        <title>Tigecycline-resistant Acinetobacter species from pigs and migratory birds.</title>
        <authorList>
            <person name="Chen C."/>
            <person name="Sun J."/>
            <person name="Liao X.-P."/>
            <person name="Liu Y.-H."/>
        </authorList>
    </citation>
    <scope>NUCLEOTIDE SEQUENCE [LARGE SCALE GENOMIC DNA]</scope>
    <source>
        <strain evidence="2 3">C15_T</strain>
    </source>
</reference>
<evidence type="ECO:0000256" key="1">
    <source>
        <dbReference type="SAM" id="Coils"/>
    </source>
</evidence>
<accession>A0A7S6VN58</accession>
<dbReference type="EMBL" id="CP048654">
    <property type="protein sequence ID" value="QOW41803.1"/>
    <property type="molecule type" value="Genomic_DNA"/>
</dbReference>
<gene>
    <name evidence="2" type="ORF">G0027_02420</name>
</gene>